<proteinExistence type="predicted"/>
<keyword evidence="7" id="KW-1133">Transmembrane helix</keyword>
<dbReference type="InterPro" id="IPR017896">
    <property type="entry name" value="4Fe4S_Fe-S-bd"/>
</dbReference>
<keyword evidence="3" id="KW-0479">Metal-binding</keyword>
<evidence type="ECO:0000256" key="3">
    <source>
        <dbReference type="ARBA" id="ARBA00022723"/>
    </source>
</evidence>
<dbReference type="InterPro" id="IPR017900">
    <property type="entry name" value="4Fe4S_Fe_S_CS"/>
</dbReference>
<dbReference type="Pfam" id="PF13746">
    <property type="entry name" value="Fer4_18"/>
    <property type="match status" value="1"/>
</dbReference>
<gene>
    <name evidence="9" type="ordered locus">WS0634</name>
</gene>
<feature type="transmembrane region" description="Helical" evidence="7">
    <location>
        <begin position="139"/>
        <end position="161"/>
    </location>
</feature>
<keyword evidence="7" id="KW-0812">Transmembrane</keyword>
<dbReference type="RefSeq" id="WP_011138565.1">
    <property type="nucleotide sequence ID" value="NC_005090.1"/>
</dbReference>
<protein>
    <submittedName>
        <fullName evidence="9">FERREDOXIN DOMAIN INTEGRAL MEMBRANE</fullName>
    </submittedName>
</protein>
<keyword evidence="10" id="KW-1185">Reference proteome</keyword>
<evidence type="ECO:0000256" key="6">
    <source>
        <dbReference type="ARBA" id="ARBA00023014"/>
    </source>
</evidence>
<feature type="transmembrane region" description="Helical" evidence="7">
    <location>
        <begin position="176"/>
        <end position="197"/>
    </location>
</feature>
<organism evidence="10">
    <name type="scientific">Wolinella succinogenes (strain ATCC 29543 / DSM 1740 / CCUG 13145 / JCM 31913 / LMG 7466 / NCTC 11488 / FDC 602W)</name>
    <name type="common">Vibrio succinogenes</name>
    <dbReference type="NCBI Taxonomy" id="273121"/>
    <lineage>
        <taxon>Bacteria</taxon>
        <taxon>Pseudomonadati</taxon>
        <taxon>Campylobacterota</taxon>
        <taxon>Epsilonproteobacteria</taxon>
        <taxon>Campylobacterales</taxon>
        <taxon>Helicobacteraceae</taxon>
        <taxon>Wolinella</taxon>
    </lineage>
</organism>
<dbReference type="PROSITE" id="PS51379">
    <property type="entry name" value="4FE4S_FER_2"/>
    <property type="match status" value="1"/>
</dbReference>
<name>Q7M9V9_WOLSU</name>
<dbReference type="SUPFAM" id="SSF54862">
    <property type="entry name" value="4Fe-4S ferredoxins"/>
    <property type="match status" value="1"/>
</dbReference>
<evidence type="ECO:0000256" key="2">
    <source>
        <dbReference type="ARBA" id="ARBA00022485"/>
    </source>
</evidence>
<feature type="transmembrane region" description="Helical" evidence="7">
    <location>
        <begin position="320"/>
        <end position="339"/>
    </location>
</feature>
<feature type="transmembrane region" description="Helical" evidence="7">
    <location>
        <begin position="67"/>
        <end position="92"/>
    </location>
</feature>
<dbReference type="InterPro" id="IPR032879">
    <property type="entry name" value="FixG_C"/>
</dbReference>
<feature type="transmembrane region" description="Helical" evidence="7">
    <location>
        <begin position="21"/>
        <end position="39"/>
    </location>
</feature>
<keyword evidence="4" id="KW-0249">Electron transport</keyword>
<reference evidence="9 10" key="1">
    <citation type="journal article" date="2003" name="Proc. Natl. Acad. Sci. U.S.A.">
        <title>Complete genome sequence and analysis of Wolinella succinogenes.</title>
        <authorList>
            <person name="Baar C."/>
            <person name="Eppinger M."/>
            <person name="Raddatz G."/>
            <person name="Simon JM."/>
            <person name="Lanz C."/>
            <person name="Klimmek O."/>
            <person name="Nandakumar R."/>
            <person name="Gross R."/>
            <person name="Rosinus A."/>
            <person name="Keller H."/>
            <person name="Jagtap P."/>
            <person name="Linke B."/>
            <person name="Meyer F."/>
            <person name="Lederer H."/>
            <person name="Schuster S.C."/>
        </authorList>
    </citation>
    <scope>NUCLEOTIDE SEQUENCE [LARGE SCALE GENOMIC DNA]</scope>
    <source>
        <strain evidence="10">ATCC 29543 / DSM 1740 / CCUG 13145 / JCM 31913 / LMG 7466 / NCTC 11488 / FDC 602W</strain>
    </source>
</reference>
<dbReference type="Gene3D" id="2.60.40.10">
    <property type="entry name" value="Immunoglobulins"/>
    <property type="match status" value="1"/>
</dbReference>
<dbReference type="InterPro" id="IPR014116">
    <property type="entry name" value="Cyt_c_oxidase_cbb3_FixG"/>
</dbReference>
<keyword evidence="5" id="KW-0408">Iron</keyword>
<dbReference type="eggNOG" id="COG0348">
    <property type="taxonomic scope" value="Bacteria"/>
</dbReference>
<dbReference type="Pfam" id="PF12801">
    <property type="entry name" value="Fer4_5"/>
    <property type="match status" value="1"/>
</dbReference>
<dbReference type="STRING" id="273121.WS0634"/>
<dbReference type="PANTHER" id="PTHR30176">
    <property type="entry name" value="FERREDOXIN-TYPE PROTEIN NAPH"/>
    <property type="match status" value="1"/>
</dbReference>
<keyword evidence="2" id="KW-0004">4Fe-4S</keyword>
<dbReference type="NCBIfam" id="TIGR02745">
    <property type="entry name" value="ccoG_rdxA_fixG"/>
    <property type="match status" value="1"/>
</dbReference>
<evidence type="ECO:0000313" key="9">
    <source>
        <dbReference type="EMBL" id="CAE09765.1"/>
    </source>
</evidence>
<dbReference type="InterPro" id="IPR013783">
    <property type="entry name" value="Ig-like_fold"/>
</dbReference>
<keyword evidence="7" id="KW-0472">Membrane</keyword>
<dbReference type="EMBL" id="BX571658">
    <property type="protein sequence ID" value="CAE09765.1"/>
    <property type="molecule type" value="Genomic_DNA"/>
</dbReference>
<feature type="domain" description="4Fe-4S ferredoxin-type" evidence="8">
    <location>
        <begin position="243"/>
        <end position="271"/>
    </location>
</feature>
<dbReference type="InterPro" id="IPR051684">
    <property type="entry name" value="Electron_Trans/Redox"/>
</dbReference>
<evidence type="ECO:0000256" key="7">
    <source>
        <dbReference type="SAM" id="Phobius"/>
    </source>
</evidence>
<evidence type="ECO:0000259" key="8">
    <source>
        <dbReference type="PROSITE" id="PS51379"/>
    </source>
</evidence>
<dbReference type="Proteomes" id="UP000000422">
    <property type="component" value="Chromosome"/>
</dbReference>
<dbReference type="GO" id="GO:0046872">
    <property type="term" value="F:metal ion binding"/>
    <property type="evidence" value="ECO:0007669"/>
    <property type="project" value="UniProtKB-KW"/>
</dbReference>
<accession>Q7M9V9</accession>
<dbReference type="PROSITE" id="PS00198">
    <property type="entry name" value="4FE4S_FER_1"/>
    <property type="match status" value="1"/>
</dbReference>
<evidence type="ECO:0000256" key="5">
    <source>
        <dbReference type="ARBA" id="ARBA00023004"/>
    </source>
</evidence>
<keyword evidence="1" id="KW-0813">Transport</keyword>
<dbReference type="GO" id="GO:0051539">
    <property type="term" value="F:4 iron, 4 sulfur cluster binding"/>
    <property type="evidence" value="ECO:0007669"/>
    <property type="project" value="UniProtKB-KW"/>
</dbReference>
<sequence length="462" mass="53185">MSQSSCEETSCSGTPYYKKRYWVFALITLVAMGLPFIQIDGNQLFLLSFDKKQLHLLGVAFDMQELYLMPFLLMLLFLGIFFVTTLAGRVWCGWGCPQTIFRVIYRDVIETKLLGLRKRIDNKQQEPDMSLPINKLKKGAALLIWIGISVVAASNFLWYFIPPADFFTYLSNPAEHTILITFLAVLVAVMVFDIIFIKENFCVYMCPYSRVQSVLYDNDTIMTVYDYERGGKVFDPKGIKLWKKPETPNAECTGCELCVKVCPTHIDIRKGMQLECINCLECADACTKVMGKLGKESLIGWTSPQAVETREKVRYFRFRTIAYMVALVIVMGALVVMSGKKEHMLLNINRTTELYSIKEQGMVENSYVFLFQNTDKVAHDYYFEILDNPKIKIKRPEEPFTLEPGKKVKKVVVLYTEERLSEDGRKDTPVPIKIHAYALDKKEEISVFRDSVFVYPRIDLIH</sequence>
<dbReference type="Gene3D" id="3.30.70.20">
    <property type="match status" value="1"/>
</dbReference>
<evidence type="ECO:0000313" key="10">
    <source>
        <dbReference type="Proteomes" id="UP000000422"/>
    </source>
</evidence>
<dbReference type="HOGENOM" id="CLU_032118_2_1_7"/>
<keyword evidence="6" id="KW-0411">Iron-sulfur</keyword>
<dbReference type="KEGG" id="wsu:WS0634"/>
<evidence type="ECO:0000256" key="1">
    <source>
        <dbReference type="ARBA" id="ARBA00022448"/>
    </source>
</evidence>
<dbReference type="AlphaFoldDB" id="Q7M9V9"/>
<dbReference type="Pfam" id="PF11614">
    <property type="entry name" value="FixG_C"/>
    <property type="match status" value="1"/>
</dbReference>
<dbReference type="PANTHER" id="PTHR30176:SF3">
    <property type="entry name" value="FERREDOXIN-TYPE PROTEIN NAPH"/>
    <property type="match status" value="1"/>
</dbReference>
<dbReference type="GO" id="GO:0005886">
    <property type="term" value="C:plasma membrane"/>
    <property type="evidence" value="ECO:0007669"/>
    <property type="project" value="TreeGrafter"/>
</dbReference>
<dbReference type="DNASU" id="2554143"/>
<evidence type="ECO:0000256" key="4">
    <source>
        <dbReference type="ARBA" id="ARBA00022982"/>
    </source>
</evidence>